<keyword evidence="3" id="KW-0732">Signal</keyword>
<feature type="compositionally biased region" description="Polar residues" evidence="1">
    <location>
        <begin position="183"/>
        <end position="197"/>
    </location>
</feature>
<feature type="compositionally biased region" description="Low complexity" evidence="1">
    <location>
        <begin position="143"/>
        <end position="155"/>
    </location>
</feature>
<dbReference type="Proteomes" id="UP001187315">
    <property type="component" value="Unassembled WGS sequence"/>
</dbReference>
<dbReference type="PANTHER" id="PTHR45427:SF1">
    <property type="entry name" value="MUCIN-15"/>
    <property type="match status" value="1"/>
</dbReference>
<organism evidence="4 5">
    <name type="scientific">Tachysurus vachellii</name>
    <name type="common">Darkbarbel catfish</name>
    <name type="synonym">Pelteobagrus vachellii</name>
    <dbReference type="NCBI Taxonomy" id="175792"/>
    <lineage>
        <taxon>Eukaryota</taxon>
        <taxon>Metazoa</taxon>
        <taxon>Chordata</taxon>
        <taxon>Craniata</taxon>
        <taxon>Vertebrata</taxon>
        <taxon>Euteleostomi</taxon>
        <taxon>Actinopterygii</taxon>
        <taxon>Neopterygii</taxon>
        <taxon>Teleostei</taxon>
        <taxon>Ostariophysi</taxon>
        <taxon>Siluriformes</taxon>
        <taxon>Bagridae</taxon>
        <taxon>Tachysurus</taxon>
    </lineage>
</organism>
<feature type="compositionally biased region" description="Polar residues" evidence="1">
    <location>
        <begin position="96"/>
        <end position="142"/>
    </location>
</feature>
<comment type="caution">
    <text evidence="4">The sequence shown here is derived from an EMBL/GenBank/DDBJ whole genome shotgun (WGS) entry which is preliminary data.</text>
</comment>
<dbReference type="InterPro" id="IPR031371">
    <property type="entry name" value="Mucin-15"/>
</dbReference>
<gene>
    <name evidence="4" type="ORF">Q7C36_021454</name>
</gene>
<evidence type="ECO:0000256" key="1">
    <source>
        <dbReference type="SAM" id="MobiDB-lite"/>
    </source>
</evidence>
<accession>A0AA88ISB5</accession>
<sequence length="353" mass="37857">MQGKYASKMPSGTAFVLLLTLQSLQLVSTQTANPGNEETTSLLFSGIPDDWERGNGVSLHDEDNGISSGSMISSGDYEYQAFNQTVIAVTGQYDDNTSTTASPQTTVNVNDNTSSLQNDTSIPFTQNPSLEPATTNDSNVNLTETNTTTPSPGNSTTAITVAITNATSTAAFNITQNSTSEVSENFTTTSPPQVSNYTNSPSENVTNTTVSTTSTNMTVSTTSTNMTTSTTMQTSVYTTEMNITGGSLDFIGNMDRGLASDNQQQSKTHAWGAILGIGVGVAIVAMVIFIIVKRRNYRDFSHRKLVEDFPSEPVLRLENSEPLDLKFDGCAYYNPGLQGDNIQMTNFPQGHTK</sequence>
<feature type="signal peptide" evidence="3">
    <location>
        <begin position="1"/>
        <end position="29"/>
    </location>
</feature>
<feature type="chain" id="PRO_5041672464" description="Mucin-15" evidence="3">
    <location>
        <begin position="30"/>
        <end position="353"/>
    </location>
</feature>
<dbReference type="AlphaFoldDB" id="A0AA88ISB5"/>
<reference evidence="4" key="1">
    <citation type="submission" date="2023-08" db="EMBL/GenBank/DDBJ databases">
        <title>Pelteobagrus vachellii genome.</title>
        <authorList>
            <person name="Liu H."/>
        </authorList>
    </citation>
    <scope>NUCLEOTIDE SEQUENCE</scope>
    <source>
        <strain evidence="4">PRFRI_2022a</strain>
        <tissue evidence="4">Muscle</tissue>
    </source>
</reference>
<evidence type="ECO:0000256" key="3">
    <source>
        <dbReference type="SAM" id="SignalP"/>
    </source>
</evidence>
<keyword evidence="2" id="KW-0472">Membrane</keyword>
<keyword evidence="2" id="KW-0812">Transmembrane</keyword>
<feature type="compositionally biased region" description="Low complexity" evidence="1">
    <location>
        <begin position="198"/>
        <end position="226"/>
    </location>
</feature>
<proteinExistence type="predicted"/>
<dbReference type="EMBL" id="JAVHJS010000023">
    <property type="protein sequence ID" value="KAK2819808.1"/>
    <property type="molecule type" value="Genomic_DNA"/>
</dbReference>
<evidence type="ECO:0000256" key="2">
    <source>
        <dbReference type="SAM" id="Phobius"/>
    </source>
</evidence>
<evidence type="ECO:0000313" key="4">
    <source>
        <dbReference type="EMBL" id="KAK2819808.1"/>
    </source>
</evidence>
<dbReference type="PANTHER" id="PTHR45427">
    <property type="entry name" value="MUCIN-15"/>
    <property type="match status" value="1"/>
</dbReference>
<dbReference type="Pfam" id="PF15672">
    <property type="entry name" value="Mucin15"/>
    <property type="match status" value="1"/>
</dbReference>
<evidence type="ECO:0000313" key="5">
    <source>
        <dbReference type="Proteomes" id="UP001187315"/>
    </source>
</evidence>
<keyword evidence="5" id="KW-1185">Reference proteome</keyword>
<name>A0AA88ISB5_TACVA</name>
<feature type="region of interest" description="Disordered" evidence="1">
    <location>
        <begin position="183"/>
        <end position="226"/>
    </location>
</feature>
<evidence type="ECO:0008006" key="6">
    <source>
        <dbReference type="Google" id="ProtNLM"/>
    </source>
</evidence>
<feature type="transmembrane region" description="Helical" evidence="2">
    <location>
        <begin position="270"/>
        <end position="292"/>
    </location>
</feature>
<keyword evidence="2" id="KW-1133">Transmembrane helix</keyword>
<protein>
    <recommendedName>
        <fullName evidence="6">Mucin-15</fullName>
    </recommendedName>
</protein>
<feature type="region of interest" description="Disordered" evidence="1">
    <location>
        <begin position="96"/>
        <end position="155"/>
    </location>
</feature>